<dbReference type="GO" id="GO:0006412">
    <property type="term" value="P:translation"/>
    <property type="evidence" value="ECO:0007669"/>
    <property type="project" value="UniProtKB-UniRule"/>
</dbReference>
<evidence type="ECO:0000256" key="6">
    <source>
        <dbReference type="HAMAP-Rule" id="MF_01367"/>
    </source>
</evidence>
<name>A0A7C1E8K7_9CREN</name>
<evidence type="ECO:0000256" key="1">
    <source>
        <dbReference type="ARBA" id="ARBA00010745"/>
    </source>
</evidence>
<dbReference type="SMART" id="SM01374">
    <property type="entry name" value="Ribosomal_L14"/>
    <property type="match status" value="1"/>
</dbReference>
<dbReference type="InterPro" id="IPR019972">
    <property type="entry name" value="Ribosomal_uL14_CS"/>
</dbReference>
<dbReference type="NCBIfam" id="TIGR03673">
    <property type="entry name" value="uL14_arch"/>
    <property type="match status" value="1"/>
</dbReference>
<dbReference type="InterPro" id="IPR019971">
    <property type="entry name" value="Ribosomal_uL14_arc"/>
</dbReference>
<gene>
    <name evidence="6" type="primary">rpl14</name>
    <name evidence="8" type="ORF">ENO04_04295</name>
</gene>
<dbReference type="InterPro" id="IPR000218">
    <property type="entry name" value="Ribosomal_uL14"/>
</dbReference>
<keyword evidence="5 6" id="KW-0687">Ribonucleoprotein</keyword>
<dbReference type="CDD" id="cd00337">
    <property type="entry name" value="Ribosomal_uL14"/>
    <property type="match status" value="1"/>
</dbReference>
<evidence type="ECO:0000256" key="4">
    <source>
        <dbReference type="ARBA" id="ARBA00022980"/>
    </source>
</evidence>
<dbReference type="PANTHER" id="PTHR11761:SF8">
    <property type="entry name" value="LARGE RIBOSOMAL SUBUNIT PROTEIN UL14"/>
    <property type="match status" value="1"/>
</dbReference>
<dbReference type="NCBIfam" id="NF006344">
    <property type="entry name" value="PRK08571.1"/>
    <property type="match status" value="1"/>
</dbReference>
<keyword evidence="3 6" id="KW-0694">RNA-binding</keyword>
<dbReference type="SUPFAM" id="SSF50193">
    <property type="entry name" value="Ribosomal protein L14"/>
    <property type="match status" value="1"/>
</dbReference>
<evidence type="ECO:0000256" key="3">
    <source>
        <dbReference type="ARBA" id="ARBA00022884"/>
    </source>
</evidence>
<dbReference type="EMBL" id="DSDY01000134">
    <property type="protein sequence ID" value="HDS10816.1"/>
    <property type="molecule type" value="Genomic_DNA"/>
</dbReference>
<evidence type="ECO:0000256" key="5">
    <source>
        <dbReference type="ARBA" id="ARBA00023274"/>
    </source>
</evidence>
<evidence type="ECO:0000256" key="7">
    <source>
        <dbReference type="RuleBase" id="RU003949"/>
    </source>
</evidence>
<dbReference type="InterPro" id="IPR036853">
    <property type="entry name" value="Ribosomal_uL14_sf"/>
</dbReference>
<evidence type="ECO:0000256" key="2">
    <source>
        <dbReference type="ARBA" id="ARBA00022730"/>
    </source>
</evidence>
<protein>
    <recommendedName>
        <fullName evidence="6">Large ribosomal subunit protein uL14</fullName>
    </recommendedName>
</protein>
<dbReference type="Gene3D" id="2.40.150.20">
    <property type="entry name" value="Ribosomal protein L14"/>
    <property type="match status" value="1"/>
</dbReference>
<comment type="function">
    <text evidence="6">Binds to 23S rRNA. Forms part of two intersubunit bridges in the 70S ribosome.</text>
</comment>
<comment type="similarity">
    <text evidence="1 6 7">Belongs to the universal ribosomal protein uL14 family.</text>
</comment>
<accession>A0A7C1E8K7</accession>
<organism evidence="8">
    <name type="scientific">Fervidicoccus fontis</name>
    <dbReference type="NCBI Taxonomy" id="683846"/>
    <lineage>
        <taxon>Archaea</taxon>
        <taxon>Thermoproteota</taxon>
        <taxon>Thermoprotei</taxon>
        <taxon>Fervidicoccales</taxon>
        <taxon>Fervidicoccaceae</taxon>
        <taxon>Fervidicoccus</taxon>
    </lineage>
</organism>
<dbReference type="FunFam" id="2.40.150.20:FF:000007">
    <property type="entry name" value="50S ribosomal protein L14"/>
    <property type="match status" value="1"/>
</dbReference>
<evidence type="ECO:0000313" key="8">
    <source>
        <dbReference type="EMBL" id="HDS10816.1"/>
    </source>
</evidence>
<reference evidence="8" key="1">
    <citation type="journal article" date="2020" name="mSystems">
        <title>Genome- and Community-Level Interaction Insights into Carbon Utilization and Element Cycling Functions of Hydrothermarchaeota in Hydrothermal Sediment.</title>
        <authorList>
            <person name="Zhou Z."/>
            <person name="Liu Y."/>
            <person name="Xu W."/>
            <person name="Pan J."/>
            <person name="Luo Z.H."/>
            <person name="Li M."/>
        </authorList>
    </citation>
    <scope>NUCLEOTIDE SEQUENCE [LARGE SCALE GENOMIC DNA]</scope>
    <source>
        <strain evidence="8">SpSt-123</strain>
    </source>
</reference>
<comment type="subunit">
    <text evidence="6">Part of the 50S ribosomal subunit. Forms a cluster with proteins L3 and L24e, part of which may contact the 16S rRNA in 2 intersubunit bridges.</text>
</comment>
<dbReference type="Pfam" id="PF00238">
    <property type="entry name" value="Ribosomal_L14"/>
    <property type="match status" value="1"/>
</dbReference>
<keyword evidence="2 6" id="KW-0699">rRNA-binding</keyword>
<dbReference type="GO" id="GO:0003735">
    <property type="term" value="F:structural constituent of ribosome"/>
    <property type="evidence" value="ECO:0007669"/>
    <property type="project" value="InterPro"/>
</dbReference>
<comment type="caution">
    <text evidence="8">The sequence shown here is derived from an EMBL/GenBank/DDBJ whole genome shotgun (WGS) entry which is preliminary data.</text>
</comment>
<dbReference type="GO" id="GO:0070180">
    <property type="term" value="F:large ribosomal subunit rRNA binding"/>
    <property type="evidence" value="ECO:0007669"/>
    <property type="project" value="TreeGrafter"/>
</dbReference>
<dbReference type="HAMAP" id="MF_01367">
    <property type="entry name" value="Ribosomal_uL14"/>
    <property type="match status" value="1"/>
</dbReference>
<dbReference type="PANTHER" id="PTHR11761">
    <property type="entry name" value="50S/60S RIBOSOMAL PROTEIN L14/L23"/>
    <property type="match status" value="1"/>
</dbReference>
<dbReference type="AlphaFoldDB" id="A0A7C1E8K7"/>
<dbReference type="PROSITE" id="PS00049">
    <property type="entry name" value="RIBOSOMAL_L14"/>
    <property type="match status" value="1"/>
</dbReference>
<dbReference type="GO" id="GO:0022625">
    <property type="term" value="C:cytosolic large ribosomal subunit"/>
    <property type="evidence" value="ECO:0007669"/>
    <property type="project" value="TreeGrafter"/>
</dbReference>
<proteinExistence type="inferred from homology"/>
<sequence>MAKKEKKGLAYSRTRVSAGIQVGTRLVIADNSGAKIAMVIGVPGYKGRLRRLPKAGVGDLVVVSVKKGTPQVRKQIFYAVIIRQRKPYRRKDGTWIFFEDNAGVIVTPDGSLKGTEIRGPVAREAAEKWPKVANLASIII</sequence>
<keyword evidence="4 6" id="KW-0689">Ribosomal protein</keyword>